<evidence type="ECO:0000313" key="4">
    <source>
        <dbReference type="Proteomes" id="UP000649179"/>
    </source>
</evidence>
<reference evidence="3" key="1">
    <citation type="journal article" date="2014" name="Int. J. Syst. Evol. Microbiol.">
        <title>Complete genome sequence of Corynebacterium casei LMG S-19264T (=DSM 44701T), isolated from a smear-ripened cheese.</title>
        <authorList>
            <consortium name="US DOE Joint Genome Institute (JGI-PGF)"/>
            <person name="Walter F."/>
            <person name="Albersmeier A."/>
            <person name="Kalinowski J."/>
            <person name="Ruckert C."/>
        </authorList>
    </citation>
    <scope>NUCLEOTIDE SEQUENCE</scope>
    <source>
        <strain evidence="3">CGMCC 1.16067</strain>
    </source>
</reference>
<evidence type="ECO:0000256" key="1">
    <source>
        <dbReference type="SAM" id="MobiDB-lite"/>
    </source>
</evidence>
<comment type="caution">
    <text evidence="3">The sequence shown here is derived from an EMBL/GenBank/DDBJ whole genome shotgun (WGS) entry which is preliminary data.</text>
</comment>
<feature type="region of interest" description="Disordered" evidence="1">
    <location>
        <begin position="276"/>
        <end position="310"/>
    </location>
</feature>
<dbReference type="PANTHER" id="PTHR34219:SF1">
    <property type="entry name" value="PEPSY DOMAIN-CONTAINING PROTEIN"/>
    <property type="match status" value="1"/>
</dbReference>
<feature type="compositionally biased region" description="Low complexity" evidence="1">
    <location>
        <begin position="301"/>
        <end position="310"/>
    </location>
</feature>
<keyword evidence="2" id="KW-0812">Transmembrane</keyword>
<reference evidence="3" key="2">
    <citation type="submission" date="2020-09" db="EMBL/GenBank/DDBJ databases">
        <authorList>
            <person name="Sun Q."/>
            <person name="Zhou Y."/>
        </authorList>
    </citation>
    <scope>NUCLEOTIDE SEQUENCE</scope>
    <source>
        <strain evidence="3">CGMCC 1.16067</strain>
    </source>
</reference>
<keyword evidence="2" id="KW-0472">Membrane</keyword>
<name>A0A917F4U4_9ACTN</name>
<dbReference type="PANTHER" id="PTHR34219">
    <property type="entry name" value="IRON-REGULATED INNER MEMBRANE PROTEIN-RELATED"/>
    <property type="match status" value="1"/>
</dbReference>
<accession>A0A917F4U4</accession>
<feature type="transmembrane region" description="Helical" evidence="2">
    <location>
        <begin position="173"/>
        <end position="191"/>
    </location>
</feature>
<dbReference type="Proteomes" id="UP000649179">
    <property type="component" value="Unassembled WGS sequence"/>
</dbReference>
<proteinExistence type="predicted"/>
<dbReference type="Pfam" id="PF03929">
    <property type="entry name" value="PepSY_TM"/>
    <property type="match status" value="1"/>
</dbReference>
<protein>
    <submittedName>
        <fullName evidence="3">Peptidase</fullName>
    </submittedName>
</protein>
<feature type="transmembrane region" description="Helical" evidence="2">
    <location>
        <begin position="454"/>
        <end position="483"/>
    </location>
</feature>
<gene>
    <name evidence="3" type="ORF">GCM10011519_25520</name>
</gene>
<evidence type="ECO:0000313" key="3">
    <source>
        <dbReference type="EMBL" id="GGF50467.1"/>
    </source>
</evidence>
<keyword evidence="2" id="KW-1133">Transmembrane helix</keyword>
<keyword evidence="4" id="KW-1185">Reference proteome</keyword>
<dbReference type="InterPro" id="IPR005625">
    <property type="entry name" value="PepSY-ass_TM"/>
</dbReference>
<feature type="transmembrane region" description="Helical" evidence="2">
    <location>
        <begin position="390"/>
        <end position="420"/>
    </location>
</feature>
<feature type="transmembrane region" description="Helical" evidence="2">
    <location>
        <begin position="239"/>
        <end position="259"/>
    </location>
</feature>
<dbReference type="RefSeq" id="WP_188780111.1">
    <property type="nucleotide sequence ID" value="NZ_BMKQ01000001.1"/>
</dbReference>
<feature type="transmembrane region" description="Helical" evidence="2">
    <location>
        <begin position="35"/>
        <end position="58"/>
    </location>
</feature>
<dbReference type="AlphaFoldDB" id="A0A917F4U4"/>
<sequence>MTTVSARPSERDPSVPAPAPSTWAALRPLLLRLHFYAGVLVGPFVLVAAVTGLLYTAAPQIEQIAYRDLTHVPVGTGPVASLSDQVAAARAAHPSGAVLEIDPPEGADRATRVVFSDAGVPADYTMSVFVDPYDAQVVGQVRSFGQWLGFRGWLDDLHRNLHLGAVGRNYSELAASWLWVVVLGGLALWFGKRRGRARSERARRSQQHVPARSEQSWARRHLLPDLGARGRRRNLSWHAVLGAWLALGLLGLSVTGLTWSRWAGTSIGEVRSAFDWQSPTPSATIPGAKPPAEDDGHAAHHGGSAATAGDEVLTDGVGVDGVYRTARAQGLGSPLVLTPPARTGGAWTAAENERSWPTQYDTLTVDPADGGLVDRVDFEDWPFMAKLTDWVIGAHMGILFGLVNQLALALLAVGLIVVVLRGYRMWWQRRPTRARGMWFGPLPRRGAWRRVPKGPLAAIVFVAVVVGVLVPLLGISLLAFLLVDVVLGLVRRRPSRPRLDDAEELVEA</sequence>
<evidence type="ECO:0000256" key="2">
    <source>
        <dbReference type="SAM" id="Phobius"/>
    </source>
</evidence>
<dbReference type="EMBL" id="BMKQ01000001">
    <property type="protein sequence ID" value="GGF50467.1"/>
    <property type="molecule type" value="Genomic_DNA"/>
</dbReference>
<organism evidence="3 4">
    <name type="scientific">Marmoricola endophyticus</name>
    <dbReference type="NCBI Taxonomy" id="2040280"/>
    <lineage>
        <taxon>Bacteria</taxon>
        <taxon>Bacillati</taxon>
        <taxon>Actinomycetota</taxon>
        <taxon>Actinomycetes</taxon>
        <taxon>Propionibacteriales</taxon>
        <taxon>Nocardioidaceae</taxon>
        <taxon>Marmoricola</taxon>
    </lineage>
</organism>